<evidence type="ECO:0000313" key="5">
    <source>
        <dbReference type="EMBL" id="UOG74767.1"/>
    </source>
</evidence>
<evidence type="ECO:0000259" key="4">
    <source>
        <dbReference type="Pfam" id="PF13649"/>
    </source>
</evidence>
<protein>
    <submittedName>
        <fullName evidence="5">Methyltransferase domain-containing protein</fullName>
    </submittedName>
</protein>
<dbReference type="EMBL" id="CP094669">
    <property type="protein sequence ID" value="UOG74767.1"/>
    <property type="molecule type" value="Genomic_DNA"/>
</dbReference>
<keyword evidence="1 5" id="KW-0489">Methyltransferase</keyword>
<dbReference type="PANTHER" id="PTHR43464:SF19">
    <property type="entry name" value="UBIQUINONE BIOSYNTHESIS O-METHYLTRANSFERASE, MITOCHONDRIAL"/>
    <property type="match status" value="1"/>
</dbReference>
<dbReference type="PANTHER" id="PTHR43464">
    <property type="entry name" value="METHYLTRANSFERASE"/>
    <property type="match status" value="1"/>
</dbReference>
<evidence type="ECO:0000256" key="2">
    <source>
        <dbReference type="ARBA" id="ARBA00022679"/>
    </source>
</evidence>
<reference evidence="5 6" key="1">
    <citation type="submission" date="2022-03" db="EMBL/GenBank/DDBJ databases">
        <title>Hymenobactersp. isolated from the air.</title>
        <authorList>
            <person name="Won M."/>
            <person name="Kwon S.-W."/>
        </authorList>
    </citation>
    <scope>NUCLEOTIDE SEQUENCE [LARGE SCALE GENOMIC DNA]</scope>
    <source>
        <strain evidence="5 6">KACC 21982</strain>
    </source>
</reference>
<dbReference type="CDD" id="cd02440">
    <property type="entry name" value="AdoMet_MTases"/>
    <property type="match status" value="1"/>
</dbReference>
<evidence type="ECO:0000256" key="3">
    <source>
        <dbReference type="ARBA" id="ARBA00022691"/>
    </source>
</evidence>
<dbReference type="Gene3D" id="2.20.25.110">
    <property type="entry name" value="S-adenosyl-L-methionine-dependent methyltransferases"/>
    <property type="match status" value="1"/>
</dbReference>
<dbReference type="Proteomes" id="UP000831113">
    <property type="component" value="Chromosome"/>
</dbReference>
<dbReference type="InterPro" id="IPR041698">
    <property type="entry name" value="Methyltransf_25"/>
</dbReference>
<name>A0ABY4CXJ8_9BACT</name>
<organism evidence="5 6">
    <name type="scientific">Hymenobacter tibetensis</name>
    <dbReference type="NCBI Taxonomy" id="497967"/>
    <lineage>
        <taxon>Bacteria</taxon>
        <taxon>Pseudomonadati</taxon>
        <taxon>Bacteroidota</taxon>
        <taxon>Cytophagia</taxon>
        <taxon>Cytophagales</taxon>
        <taxon>Hymenobacteraceae</taxon>
        <taxon>Hymenobacter</taxon>
    </lineage>
</organism>
<keyword evidence="6" id="KW-1185">Reference proteome</keyword>
<gene>
    <name evidence="5" type="ORF">MTX78_21950</name>
</gene>
<dbReference type="Pfam" id="PF13649">
    <property type="entry name" value="Methyltransf_25"/>
    <property type="match status" value="1"/>
</dbReference>
<proteinExistence type="predicted"/>
<dbReference type="SUPFAM" id="SSF53335">
    <property type="entry name" value="S-adenosyl-L-methionine-dependent methyltransferases"/>
    <property type="match status" value="1"/>
</dbReference>
<dbReference type="GO" id="GO:0032259">
    <property type="term" value="P:methylation"/>
    <property type="evidence" value="ECO:0007669"/>
    <property type="project" value="UniProtKB-KW"/>
</dbReference>
<accession>A0ABY4CXJ8</accession>
<keyword evidence="3" id="KW-0949">S-adenosyl-L-methionine</keyword>
<sequence length="249" mass="28817">MPPIASPAPEWFSTWFDSPYYHLLYSSRSYTEAGTFLDVLLAHLHPKADARLLDLACGRGRHAVQLSARGYDVTGVDLSPENIAAARQHAHAGLRFYVHDMRDPLPYGPFDIVLNLFTSFGYFQEESENVVALRNTMTALQPGGKMVVDFLNTERTIRELVTYEHKQLEGIDFHLHRHLDRDFIVKEIKFQTPDGKHHHHQERVRALTLEQFEDYFYLAGLRIAEVLGDYHLHPFEQETSPRMIFILKK</sequence>
<dbReference type="RefSeq" id="WP_243798354.1">
    <property type="nucleotide sequence ID" value="NZ_CP094669.1"/>
</dbReference>
<evidence type="ECO:0000313" key="6">
    <source>
        <dbReference type="Proteomes" id="UP000831113"/>
    </source>
</evidence>
<dbReference type="Gene3D" id="3.40.50.150">
    <property type="entry name" value="Vaccinia Virus protein VP39"/>
    <property type="match status" value="1"/>
</dbReference>
<dbReference type="GO" id="GO:0008168">
    <property type="term" value="F:methyltransferase activity"/>
    <property type="evidence" value="ECO:0007669"/>
    <property type="project" value="UniProtKB-KW"/>
</dbReference>
<feature type="domain" description="Methyltransferase" evidence="4">
    <location>
        <begin position="53"/>
        <end position="144"/>
    </location>
</feature>
<dbReference type="InterPro" id="IPR029063">
    <property type="entry name" value="SAM-dependent_MTases_sf"/>
</dbReference>
<keyword evidence="2" id="KW-0808">Transferase</keyword>
<evidence type="ECO:0000256" key="1">
    <source>
        <dbReference type="ARBA" id="ARBA00022603"/>
    </source>
</evidence>